<evidence type="ECO:0000256" key="6">
    <source>
        <dbReference type="SAM" id="MobiDB-lite"/>
    </source>
</evidence>
<dbReference type="PROSITE" id="PS00676">
    <property type="entry name" value="SIGMA54_INTERACT_2"/>
    <property type="match status" value="1"/>
</dbReference>
<dbReference type="Pfam" id="PF01590">
    <property type="entry name" value="GAF"/>
    <property type="match status" value="1"/>
</dbReference>
<dbReference type="PANTHER" id="PTHR32071">
    <property type="entry name" value="TRANSCRIPTIONAL REGULATORY PROTEIN"/>
    <property type="match status" value="1"/>
</dbReference>
<keyword evidence="2" id="KW-0067">ATP-binding</keyword>
<dbReference type="Gene3D" id="3.40.50.300">
    <property type="entry name" value="P-loop containing nucleotide triphosphate hydrolases"/>
    <property type="match status" value="1"/>
</dbReference>
<keyword evidence="3" id="KW-0805">Transcription regulation</keyword>
<name>A0ABT7I761_9GAMM</name>
<dbReference type="CDD" id="cd00009">
    <property type="entry name" value="AAA"/>
    <property type="match status" value="1"/>
</dbReference>
<keyword evidence="9" id="KW-1185">Reference proteome</keyword>
<feature type="domain" description="Sigma-54 factor interaction" evidence="7">
    <location>
        <begin position="316"/>
        <end position="543"/>
    </location>
</feature>
<evidence type="ECO:0000313" key="9">
    <source>
        <dbReference type="Proteomes" id="UP001227964"/>
    </source>
</evidence>
<organism evidence="8 9">
    <name type="scientific">Marinobacter azerbaijanicus</name>
    <dbReference type="NCBI Taxonomy" id="3050455"/>
    <lineage>
        <taxon>Bacteria</taxon>
        <taxon>Pseudomonadati</taxon>
        <taxon>Pseudomonadota</taxon>
        <taxon>Gammaproteobacteria</taxon>
        <taxon>Pseudomonadales</taxon>
        <taxon>Marinobacteraceae</taxon>
        <taxon>Marinobacter</taxon>
    </lineage>
</organism>
<dbReference type="InterPro" id="IPR025944">
    <property type="entry name" value="Sigma_54_int_dom_CS"/>
</dbReference>
<gene>
    <name evidence="8" type="ORF">QPM17_02130</name>
</gene>
<evidence type="ECO:0000259" key="7">
    <source>
        <dbReference type="PROSITE" id="PS50045"/>
    </source>
</evidence>
<keyword evidence="5" id="KW-0804">Transcription</keyword>
<keyword evidence="4" id="KW-0238">DNA-binding</keyword>
<dbReference type="SUPFAM" id="SSF46689">
    <property type="entry name" value="Homeodomain-like"/>
    <property type="match status" value="1"/>
</dbReference>
<dbReference type="RefSeq" id="WP_285388385.1">
    <property type="nucleotide sequence ID" value="NZ_JASSVS010000001.1"/>
</dbReference>
<dbReference type="PROSITE" id="PS00688">
    <property type="entry name" value="SIGMA54_INTERACT_3"/>
    <property type="match status" value="1"/>
</dbReference>
<dbReference type="Gene3D" id="1.10.10.60">
    <property type="entry name" value="Homeodomain-like"/>
    <property type="match status" value="1"/>
</dbReference>
<evidence type="ECO:0000256" key="4">
    <source>
        <dbReference type="ARBA" id="ARBA00023125"/>
    </source>
</evidence>
<dbReference type="InterPro" id="IPR002078">
    <property type="entry name" value="Sigma_54_int"/>
</dbReference>
<feature type="region of interest" description="Disordered" evidence="6">
    <location>
        <begin position="568"/>
        <end position="588"/>
    </location>
</feature>
<dbReference type="Gene3D" id="1.10.8.60">
    <property type="match status" value="1"/>
</dbReference>
<dbReference type="Pfam" id="PF00158">
    <property type="entry name" value="Sigma54_activat"/>
    <property type="match status" value="1"/>
</dbReference>
<dbReference type="SMART" id="SM00382">
    <property type="entry name" value="AAA"/>
    <property type="match status" value="1"/>
</dbReference>
<evidence type="ECO:0000313" key="8">
    <source>
        <dbReference type="EMBL" id="MDL0429910.1"/>
    </source>
</evidence>
<dbReference type="SUPFAM" id="SSF52540">
    <property type="entry name" value="P-loop containing nucleoside triphosphate hydrolases"/>
    <property type="match status" value="1"/>
</dbReference>
<feature type="region of interest" description="Disordered" evidence="6">
    <location>
        <begin position="284"/>
        <end position="308"/>
    </location>
</feature>
<reference evidence="8 9" key="1">
    <citation type="submission" date="2023-06" db="EMBL/GenBank/DDBJ databases">
        <title>Marinobacter azerbaijanicus a moderately halophilic, isolated from Urmia Lake in Azerbaijan region of Iran.</title>
        <authorList>
            <person name="Sanchez-Porro C."/>
            <person name="Aghdam E.M."/>
            <person name="Saheb S.M."/>
            <person name="Tarhriz V."/>
            <person name="Kazemi E."/>
            <person name="Ammozegar M.A."/>
            <person name="Ventosa A."/>
            <person name="Hejazi M.S."/>
        </authorList>
    </citation>
    <scope>NUCLEOTIDE SEQUENCE [LARGE SCALE GENOMIC DNA]</scope>
    <source>
        <strain evidence="8 9">TBZ242</strain>
    </source>
</reference>
<dbReference type="InterPro" id="IPR029016">
    <property type="entry name" value="GAF-like_dom_sf"/>
</dbReference>
<evidence type="ECO:0000256" key="3">
    <source>
        <dbReference type="ARBA" id="ARBA00023015"/>
    </source>
</evidence>
<dbReference type="InterPro" id="IPR003593">
    <property type="entry name" value="AAA+_ATPase"/>
</dbReference>
<keyword evidence="1" id="KW-0547">Nucleotide-binding</keyword>
<dbReference type="InterPro" id="IPR009057">
    <property type="entry name" value="Homeodomain-like_sf"/>
</dbReference>
<feature type="compositionally biased region" description="Polar residues" evidence="6">
    <location>
        <begin position="578"/>
        <end position="588"/>
    </location>
</feature>
<dbReference type="PROSITE" id="PS50045">
    <property type="entry name" value="SIGMA54_INTERACT_4"/>
    <property type="match status" value="1"/>
</dbReference>
<evidence type="ECO:0000256" key="2">
    <source>
        <dbReference type="ARBA" id="ARBA00022840"/>
    </source>
</evidence>
<evidence type="ECO:0000256" key="1">
    <source>
        <dbReference type="ARBA" id="ARBA00022741"/>
    </source>
</evidence>
<protein>
    <submittedName>
        <fullName evidence="8">Sigma-54-dependent Fis family transcriptional regulator</fullName>
    </submittedName>
</protein>
<evidence type="ECO:0000256" key="5">
    <source>
        <dbReference type="ARBA" id="ARBA00023163"/>
    </source>
</evidence>
<dbReference type="InterPro" id="IPR025943">
    <property type="entry name" value="Sigma_54_int_dom_ATP-bd_2"/>
</dbReference>
<dbReference type="EMBL" id="JASSVS010000001">
    <property type="protein sequence ID" value="MDL0429910.1"/>
    <property type="molecule type" value="Genomic_DNA"/>
</dbReference>
<dbReference type="InterPro" id="IPR003018">
    <property type="entry name" value="GAF"/>
</dbReference>
<dbReference type="Gene3D" id="3.30.450.40">
    <property type="match status" value="1"/>
</dbReference>
<dbReference type="InterPro" id="IPR027417">
    <property type="entry name" value="P-loop_NTPase"/>
</dbReference>
<dbReference type="PANTHER" id="PTHR32071:SF77">
    <property type="entry name" value="TRANSCRIPTIONAL REGULATORY PROTEIN"/>
    <property type="match status" value="1"/>
</dbReference>
<dbReference type="Pfam" id="PF13556">
    <property type="entry name" value="HTH_30"/>
    <property type="match status" value="1"/>
</dbReference>
<dbReference type="PROSITE" id="PS00675">
    <property type="entry name" value="SIGMA54_INTERACT_1"/>
    <property type="match status" value="1"/>
</dbReference>
<dbReference type="Pfam" id="PF25601">
    <property type="entry name" value="AAA_lid_14"/>
    <property type="match status" value="1"/>
</dbReference>
<proteinExistence type="predicted"/>
<dbReference type="InterPro" id="IPR025662">
    <property type="entry name" value="Sigma_54_int_dom_ATP-bd_1"/>
</dbReference>
<dbReference type="Proteomes" id="UP001227964">
    <property type="component" value="Unassembled WGS sequence"/>
</dbReference>
<sequence length="633" mass="70711">MKRQHEQREYRSVIADSWNRCIGYGLHHDHEPEPASLDETAILGLEQEYETLLSTTETEVLPYYNNIMSNSRCLILLADSGAQVLKGWGDRRITETRLRPYFCAGSSWHERYAGTNAIGTAVATGSPIQVQRNEHFLKLNRSIIGSAAPIFDTDRTLIGVLSAFSDAYLPQAHTLGMVRLLSQSVENRLIVRQLGSDHFILTLNATADNIDSPWSGLIAFDHTGRIAASNQRADQLLGDALQGRNLSSLFMESRNLILNHSETAAIQLTTTKRVRLSGLLKRPGRIKTPHQKPTTRPTERTRPTGPHLETVSIDDIEHGEPSVRRCADQAGKVLERGVPILICGETGVGKEVLVKALHQGSKRRDQPLVSVNCAAIPPELVESELFGYEPGAFTGARAQGSLGLIRKADKGILFLDEIGEMPLAAQSRLLRVLQEREVMPVGSTEHIPVDILLVSATNRPLSTRIESAEFRADLYYRINGLSVELPPLREREDRRQLIHRIYQQHRDGNQADTLKPEVMAALENHPWPGNIRQLVNIIRVAVAIADGEEIELWHLPKEFLGEYGNREEPAQKPVFDPSSFSEAPQANDNSRTDIMKHTLVVYQQCMGNVSRAARELAVSRNTLYKRLRDLGVR</sequence>
<accession>A0ABT7I761</accession>
<dbReference type="InterPro" id="IPR058031">
    <property type="entry name" value="AAA_lid_NorR"/>
</dbReference>
<comment type="caution">
    <text evidence="8">The sequence shown here is derived from an EMBL/GenBank/DDBJ whole genome shotgun (WGS) entry which is preliminary data.</text>
</comment>
<dbReference type="InterPro" id="IPR025736">
    <property type="entry name" value="PucR_C-HTH_dom"/>
</dbReference>